<dbReference type="AlphaFoldDB" id="A0A1Y1XLP7"/>
<dbReference type="OrthoDB" id="2141728at2759"/>
<keyword evidence="2" id="KW-1185">Reference proteome</keyword>
<protein>
    <submittedName>
        <fullName evidence="1">Uncharacterized protein</fullName>
    </submittedName>
</protein>
<gene>
    <name evidence="1" type="ORF">BCR32DRAFT_324860</name>
</gene>
<reference evidence="1 2" key="1">
    <citation type="submission" date="2016-08" db="EMBL/GenBank/DDBJ databases">
        <title>A Parts List for Fungal Cellulosomes Revealed by Comparative Genomics.</title>
        <authorList>
            <consortium name="DOE Joint Genome Institute"/>
            <person name="Haitjema C.H."/>
            <person name="Gilmore S.P."/>
            <person name="Henske J.K."/>
            <person name="Solomon K.V."/>
            <person name="De Groot R."/>
            <person name="Kuo A."/>
            <person name="Mondo S.J."/>
            <person name="Salamov A.A."/>
            <person name="Labutti K."/>
            <person name="Zhao Z."/>
            <person name="Chiniquy J."/>
            <person name="Barry K."/>
            <person name="Brewer H.M."/>
            <person name="Purvine S.O."/>
            <person name="Wright A.T."/>
            <person name="Boxma B."/>
            <person name="Van Alen T."/>
            <person name="Hackstein J.H."/>
            <person name="Baker S.E."/>
            <person name="Grigoriev I.V."/>
            <person name="O'Malley M.A."/>
        </authorList>
    </citation>
    <scope>NUCLEOTIDE SEQUENCE [LARGE SCALE GENOMIC DNA]</scope>
    <source>
        <strain evidence="1 2">S4</strain>
    </source>
</reference>
<evidence type="ECO:0000313" key="1">
    <source>
        <dbReference type="EMBL" id="ORX86662.1"/>
    </source>
</evidence>
<reference evidence="1 2" key="2">
    <citation type="submission" date="2016-08" db="EMBL/GenBank/DDBJ databases">
        <title>Pervasive Adenine N6-methylation of Active Genes in Fungi.</title>
        <authorList>
            <consortium name="DOE Joint Genome Institute"/>
            <person name="Mondo S.J."/>
            <person name="Dannebaum R.O."/>
            <person name="Kuo R.C."/>
            <person name="Labutti K."/>
            <person name="Haridas S."/>
            <person name="Kuo A."/>
            <person name="Salamov A."/>
            <person name="Ahrendt S.R."/>
            <person name="Lipzen A."/>
            <person name="Sullivan W."/>
            <person name="Andreopoulos W.B."/>
            <person name="Clum A."/>
            <person name="Lindquist E."/>
            <person name="Daum C."/>
            <person name="Ramamoorthy G.K."/>
            <person name="Gryganskyi A."/>
            <person name="Culley D."/>
            <person name="Magnuson J.K."/>
            <person name="James T.Y."/>
            <person name="O'Malley M.A."/>
            <person name="Stajich J.E."/>
            <person name="Spatafora J.W."/>
            <person name="Visel A."/>
            <person name="Grigoriev I.V."/>
        </authorList>
    </citation>
    <scope>NUCLEOTIDE SEQUENCE [LARGE SCALE GENOMIC DNA]</scope>
    <source>
        <strain evidence="1 2">S4</strain>
    </source>
</reference>
<dbReference type="EMBL" id="MCFG01000018">
    <property type="protein sequence ID" value="ORX86662.1"/>
    <property type="molecule type" value="Genomic_DNA"/>
</dbReference>
<accession>A0A1Y1XLP7</accession>
<sequence>MTSTLKSPLSLRNPRKDSHYYSYLARKKRSFEEENFEILTDNYRKNKRFITEIMVQQFSLLTVSKSEKVRHLHQETNNKMNYGEHRFRRKPSKIKTCNTILNSPLSQPPIIISFNNSEIQEPTPIQKINENNQPSLNGYTTTTETKKDNIPLLMSNEPITPIETLESSMEECI</sequence>
<proteinExistence type="predicted"/>
<evidence type="ECO:0000313" key="2">
    <source>
        <dbReference type="Proteomes" id="UP000193944"/>
    </source>
</evidence>
<organism evidence="1 2">
    <name type="scientific">Anaeromyces robustus</name>
    <dbReference type="NCBI Taxonomy" id="1754192"/>
    <lineage>
        <taxon>Eukaryota</taxon>
        <taxon>Fungi</taxon>
        <taxon>Fungi incertae sedis</taxon>
        <taxon>Chytridiomycota</taxon>
        <taxon>Chytridiomycota incertae sedis</taxon>
        <taxon>Neocallimastigomycetes</taxon>
        <taxon>Neocallimastigales</taxon>
        <taxon>Neocallimastigaceae</taxon>
        <taxon>Anaeromyces</taxon>
    </lineage>
</organism>
<comment type="caution">
    <text evidence="1">The sequence shown here is derived from an EMBL/GenBank/DDBJ whole genome shotgun (WGS) entry which is preliminary data.</text>
</comment>
<name>A0A1Y1XLP7_9FUNG</name>
<dbReference type="Proteomes" id="UP000193944">
    <property type="component" value="Unassembled WGS sequence"/>
</dbReference>